<evidence type="ECO:0000313" key="1">
    <source>
        <dbReference type="EMBL" id="QLI82979.1"/>
    </source>
</evidence>
<name>A0A7D5VBH2_9NEIS</name>
<dbReference type="Pfam" id="PF07793">
    <property type="entry name" value="DUF1631"/>
    <property type="match status" value="1"/>
</dbReference>
<dbReference type="AlphaFoldDB" id="A0A7D5VBH2"/>
<dbReference type="EMBL" id="CP058952">
    <property type="protein sequence ID" value="QLI82979.1"/>
    <property type="molecule type" value="Genomic_DNA"/>
</dbReference>
<reference evidence="1 2" key="1">
    <citation type="journal article" date="2016" name="Int. J. Syst. Evol. Microbiol.">
        <title>Chitinibacter fontanus sp. nov., isolated from a spring.</title>
        <authorList>
            <person name="Sheu S.Y."/>
            <person name="Li Y.S."/>
            <person name="Young C.C."/>
            <person name="Chen W.M."/>
        </authorList>
    </citation>
    <scope>NUCLEOTIDE SEQUENCE [LARGE SCALE GENOMIC DNA]</scope>
    <source>
        <strain evidence="1 2">STM-7</strain>
    </source>
</reference>
<dbReference type="Proteomes" id="UP000510822">
    <property type="component" value="Chromosome"/>
</dbReference>
<keyword evidence="2" id="KW-1185">Reference proteome</keyword>
<dbReference type="InterPro" id="IPR012434">
    <property type="entry name" value="DUF1631"/>
</dbReference>
<dbReference type="RefSeq" id="WP_180307051.1">
    <property type="nucleotide sequence ID" value="NZ_CP058952.1"/>
</dbReference>
<proteinExistence type="predicted"/>
<gene>
    <name evidence="1" type="ORF">HZU75_16425</name>
</gene>
<accession>A0A7D5VBH2</accession>
<evidence type="ECO:0000313" key="2">
    <source>
        <dbReference type="Proteomes" id="UP000510822"/>
    </source>
</evidence>
<sequence length="721" mass="81463">MTHALPSENTHKPSARVRLDPTLAACRDLAVKMLTESLEQFFTKLEETYFELADKSFDSKLRNDYFAARIETHNKRDLLGQNFRAYLNAAFEKSLKTDSDQKFYYVNADPDQLSLVANDEYEESLTTDRVVNSIKSKGGEELNQLEMRFARLLSAQDDEAELNPMSPEAICEAFLQACKQLETGVDARLVAMQTFERELSSQVAKVYHQVNQYLITQNVQPLQRNARTVKGSNNSSAASNNEHIATDKTQAGVSTRASDLANHFAKLSQSQAPDVQADEEYSSNGWLPFLDLLQRKAPPSAALSDEAGQPLTHNLLGMLRDTGWAKQLPQLDAMTLELVAMLFDHIFEDARLSPSMKSLIGRLQIPVLKVGMLDAEFFSKKNHPARQFLDELANTSIENEALDLGTPRYEALALIVNDVLKQYDRDINVFITALEQLRQLNIQYEEQAAAVLAEEVDELATRELEELAHVTAEHFILQRLTAYQAIPATITTFLKGQWQPALTRAYGLQGENEPEFIRRVQAMDDLLWSIQPKTSADERFKMVNMLPNMLKTIEDGLNSISISKADSQIFFSELVQCHAAAIRNGIKPAPPLNTTPEAAPLILEQTHPEMQQSAPDINEELELDYHFDQEEEQQEAAPTSILPEKGEWVEWLDDESRVVRLRLSWVSPQQTRYLFTNRDTKGLAFLKAEVEEVIRSGRMTRLALEGSLTDRAIRNLMQDLA</sequence>
<organism evidence="1 2">
    <name type="scientific">Chitinibacter fontanus</name>
    <dbReference type="NCBI Taxonomy" id="1737446"/>
    <lineage>
        <taxon>Bacteria</taxon>
        <taxon>Pseudomonadati</taxon>
        <taxon>Pseudomonadota</taxon>
        <taxon>Betaproteobacteria</taxon>
        <taxon>Neisseriales</taxon>
        <taxon>Chitinibacteraceae</taxon>
        <taxon>Chitinibacter</taxon>
    </lineage>
</organism>
<dbReference type="KEGG" id="cfon:HZU75_16425"/>
<protein>
    <submittedName>
        <fullName evidence="1">DUF1631 domain-containing protein</fullName>
    </submittedName>
</protein>